<dbReference type="Gramene" id="Kaladp0008s0751.2.v1.1">
    <property type="protein sequence ID" value="Kaladp0008s0751.2.v1.1"/>
    <property type="gene ID" value="Kaladp0008s0751.v1.1"/>
</dbReference>
<keyword evidence="6" id="KW-1185">Reference proteome</keyword>
<dbReference type="Proteomes" id="UP000594263">
    <property type="component" value="Unplaced"/>
</dbReference>
<protein>
    <recommendedName>
        <fullName evidence="7">Transducin/WD40 repeat-like superfamily protein</fullName>
    </recommendedName>
</protein>
<keyword evidence="2" id="KW-0677">Repeat</keyword>
<proteinExistence type="predicted"/>
<dbReference type="SMART" id="SM00320">
    <property type="entry name" value="WD40"/>
    <property type="match status" value="6"/>
</dbReference>
<dbReference type="Gramene" id="Kaladp0008s0751.1.v1.1">
    <property type="protein sequence ID" value="Kaladp0008s0751.1.v1.1"/>
    <property type="gene ID" value="Kaladp0008s0751.v1.1"/>
</dbReference>
<dbReference type="PROSITE" id="PS50082">
    <property type="entry name" value="WD_REPEATS_2"/>
    <property type="match status" value="1"/>
</dbReference>
<dbReference type="PROSITE" id="PS50294">
    <property type="entry name" value="WD_REPEATS_REGION"/>
    <property type="match status" value="1"/>
</dbReference>
<evidence type="ECO:0000313" key="5">
    <source>
        <dbReference type="EnsemblPlants" id="Kaladp0008s0751.2.v1.1"/>
    </source>
</evidence>
<evidence type="ECO:0000256" key="3">
    <source>
        <dbReference type="PROSITE-ProRule" id="PRU00221"/>
    </source>
</evidence>
<keyword evidence="1 3" id="KW-0853">WD repeat</keyword>
<dbReference type="PANTHER" id="PTHR45296:SF1">
    <property type="entry name" value="TRANSDUCIN_WD40 REPEAT-LIKE SUPERFAMILY PROTEIN"/>
    <property type="match status" value="1"/>
</dbReference>
<feature type="region of interest" description="Disordered" evidence="4">
    <location>
        <begin position="239"/>
        <end position="261"/>
    </location>
</feature>
<dbReference type="InterPro" id="IPR019775">
    <property type="entry name" value="WD40_repeat_CS"/>
</dbReference>
<dbReference type="AlphaFoldDB" id="A0A7N0RF67"/>
<dbReference type="EnsemblPlants" id="Kaladp0008s0751.1.v1.1">
    <property type="protein sequence ID" value="Kaladp0008s0751.1.v1.1"/>
    <property type="gene ID" value="Kaladp0008s0751.v1.1"/>
</dbReference>
<feature type="repeat" description="WD" evidence="3">
    <location>
        <begin position="277"/>
        <end position="321"/>
    </location>
</feature>
<dbReference type="SUPFAM" id="SSF50978">
    <property type="entry name" value="WD40 repeat-like"/>
    <property type="match status" value="1"/>
</dbReference>
<evidence type="ECO:0000313" key="6">
    <source>
        <dbReference type="Proteomes" id="UP000594263"/>
    </source>
</evidence>
<name>A0A7N0RF67_KALFE</name>
<dbReference type="PANTHER" id="PTHR45296">
    <property type="entry name" value="TRANSDUCIN/WD40 REPEAT-LIKE SUPERFAMILY PROTEIN"/>
    <property type="match status" value="1"/>
</dbReference>
<evidence type="ECO:0000256" key="1">
    <source>
        <dbReference type="ARBA" id="ARBA00022574"/>
    </source>
</evidence>
<dbReference type="EnsemblPlants" id="Kaladp0008s0751.2.v1.1">
    <property type="protein sequence ID" value="Kaladp0008s0751.2.v1.1"/>
    <property type="gene ID" value="Kaladp0008s0751.v1.1"/>
</dbReference>
<dbReference type="OMA" id="GDLMVWG"/>
<organism evidence="5 6">
    <name type="scientific">Kalanchoe fedtschenkoi</name>
    <name type="common">Lavender scallops</name>
    <name type="synonym">South American air plant</name>
    <dbReference type="NCBI Taxonomy" id="63787"/>
    <lineage>
        <taxon>Eukaryota</taxon>
        <taxon>Viridiplantae</taxon>
        <taxon>Streptophyta</taxon>
        <taxon>Embryophyta</taxon>
        <taxon>Tracheophyta</taxon>
        <taxon>Spermatophyta</taxon>
        <taxon>Magnoliopsida</taxon>
        <taxon>eudicotyledons</taxon>
        <taxon>Gunneridae</taxon>
        <taxon>Pentapetalae</taxon>
        <taxon>Saxifragales</taxon>
        <taxon>Crassulaceae</taxon>
        <taxon>Kalanchoe</taxon>
    </lineage>
</organism>
<evidence type="ECO:0000256" key="4">
    <source>
        <dbReference type="SAM" id="MobiDB-lite"/>
    </source>
</evidence>
<evidence type="ECO:0008006" key="7">
    <source>
        <dbReference type="Google" id="ProtNLM"/>
    </source>
</evidence>
<dbReference type="InterPro" id="IPR036322">
    <property type="entry name" value="WD40_repeat_dom_sf"/>
</dbReference>
<evidence type="ECO:0000256" key="2">
    <source>
        <dbReference type="ARBA" id="ARBA00022737"/>
    </source>
</evidence>
<dbReference type="PROSITE" id="PS00678">
    <property type="entry name" value="WD_REPEATS_1"/>
    <property type="match status" value="1"/>
</dbReference>
<dbReference type="InterPro" id="IPR001680">
    <property type="entry name" value="WD40_rpt"/>
</dbReference>
<dbReference type="Pfam" id="PF00400">
    <property type="entry name" value="WD40"/>
    <property type="match status" value="2"/>
</dbReference>
<dbReference type="InterPro" id="IPR015943">
    <property type="entry name" value="WD40/YVTN_repeat-like_dom_sf"/>
</dbReference>
<accession>A0A7N0RF67</accession>
<reference evidence="5" key="1">
    <citation type="submission" date="2021-01" db="UniProtKB">
        <authorList>
            <consortium name="EnsemblPlants"/>
        </authorList>
    </citation>
    <scope>IDENTIFICATION</scope>
</reference>
<dbReference type="Gene3D" id="2.130.10.10">
    <property type="entry name" value="YVTN repeat-like/Quinoprotein amine dehydrogenase"/>
    <property type="match status" value="2"/>
</dbReference>
<sequence length="363" mass="39146">MANSFRRLRGHKDTATCCVASHEKPGLVVTAGEDGCVCLFDMRCKEVIYTMEVGENPISSLCFKPGNEDILYVAAGMEIKSFDISMLTSWKAVKTFACNAEEINQVACNSKASFLGATDDGGEVKIVDIRQNSIFKTLRNVHTSICSTVQFIPWRPYEVITGGLDSKLVLWDFSKGRPLKVVDYGMSQVGNSNAPGQCLNPAFVHSVAVPEVDMLDKTGKMCVVGRGDGVVDVMAIEPEPAPAKTKTSGKKSQVKSGTASTANDSWSRMSIYLDEAVGGHSAAVSCVTISSFGEKGKFIISGGNDKSVKVWNVDCMKTSSSSDILHLNIDLTKKVNWLCTTPCDTDNLVVCDTSKVVKVYSIS</sequence>